<dbReference type="PANTHER" id="PTHR30283:SF4">
    <property type="entry name" value="PEROXIDE STRESS RESISTANCE PROTEIN YAAA"/>
    <property type="match status" value="1"/>
</dbReference>
<dbReference type="EMBL" id="JAGINW010000001">
    <property type="protein sequence ID" value="MBP2323877.1"/>
    <property type="molecule type" value="Genomic_DNA"/>
</dbReference>
<proteinExistence type="predicted"/>
<dbReference type="PANTHER" id="PTHR30283">
    <property type="entry name" value="PEROXIDE STRESS RESPONSE PROTEIN YAAA"/>
    <property type="match status" value="1"/>
</dbReference>
<dbReference type="NCBIfam" id="NF002544">
    <property type="entry name" value="PRK02101.2-1"/>
    <property type="match status" value="1"/>
</dbReference>
<dbReference type="RefSeq" id="WP_209640830.1">
    <property type="nucleotide sequence ID" value="NZ_JAGINW010000001.1"/>
</dbReference>
<dbReference type="Proteomes" id="UP001519332">
    <property type="component" value="Unassembled WGS sequence"/>
</dbReference>
<dbReference type="Pfam" id="PF03883">
    <property type="entry name" value="H2O2_YaaD"/>
    <property type="match status" value="1"/>
</dbReference>
<name>A0ABS4THG2_9PSEU</name>
<evidence type="ECO:0000313" key="1">
    <source>
        <dbReference type="EMBL" id="MBP2323877.1"/>
    </source>
</evidence>
<dbReference type="InterPro" id="IPR005583">
    <property type="entry name" value="YaaA"/>
</dbReference>
<comment type="caution">
    <text evidence="1">The sequence shown here is derived from an EMBL/GenBank/DDBJ whole genome shotgun (WGS) entry which is preliminary data.</text>
</comment>
<accession>A0ABS4THG2</accession>
<evidence type="ECO:0000313" key="2">
    <source>
        <dbReference type="Proteomes" id="UP001519332"/>
    </source>
</evidence>
<keyword evidence="2" id="KW-1185">Reference proteome</keyword>
<organism evidence="1 2">
    <name type="scientific">Kibdelosporangium banguiense</name>
    <dbReference type="NCBI Taxonomy" id="1365924"/>
    <lineage>
        <taxon>Bacteria</taxon>
        <taxon>Bacillati</taxon>
        <taxon>Actinomycetota</taxon>
        <taxon>Actinomycetes</taxon>
        <taxon>Pseudonocardiales</taxon>
        <taxon>Pseudonocardiaceae</taxon>
        <taxon>Kibdelosporangium</taxon>
    </lineage>
</organism>
<protein>
    <submittedName>
        <fullName evidence="1">Cytoplasmic iron level regulating protein YaaA (DUF328/UPF0246 family)</fullName>
    </submittedName>
</protein>
<reference evidence="1 2" key="1">
    <citation type="submission" date="2021-03" db="EMBL/GenBank/DDBJ databases">
        <title>Sequencing the genomes of 1000 actinobacteria strains.</title>
        <authorList>
            <person name="Klenk H.-P."/>
        </authorList>
    </citation>
    <scope>NUCLEOTIDE SEQUENCE [LARGE SCALE GENOMIC DNA]</scope>
    <source>
        <strain evidence="1 2">DSM 46670</strain>
    </source>
</reference>
<gene>
    <name evidence="1" type="ORF">JOF56_004262</name>
</gene>
<sequence>MLVLLPPSETKAEGGSGPSLDRITLSFPELDPVREKLCSALVDLAGDVAASLTALGISERQSGEVERNAALRSSPTMPALSRYTGVLYDALDVTGMTKAELGRASGRLAVASALFGLVRADDHVPAYRLSASSAIPGVGPLGALWRPVLEPVLAGLDGLVIDMRSGPYAGLAKIPGAVTVRVVSQEANGRRLAVTHFNKAYKGKLARALSTASREPATVKAVISIAAKADLHVEQTGPAALELVI</sequence>